<evidence type="ECO:0000259" key="4">
    <source>
        <dbReference type="Pfam" id="PF02558"/>
    </source>
</evidence>
<keyword evidence="6" id="KW-0670">Pyruvate</keyword>
<dbReference type="PANTHER" id="PTHR43765">
    <property type="entry name" value="2-DEHYDROPANTOATE 2-REDUCTASE-RELATED"/>
    <property type="match status" value="1"/>
</dbReference>
<dbReference type="InterPro" id="IPR013752">
    <property type="entry name" value="KPA_reductase"/>
</dbReference>
<dbReference type="GO" id="GO:0050661">
    <property type="term" value="F:NADP binding"/>
    <property type="evidence" value="ECO:0007669"/>
    <property type="project" value="TreeGrafter"/>
</dbReference>
<dbReference type="Gene3D" id="1.10.1040.10">
    <property type="entry name" value="N-(1-d-carboxylethyl)-l-norvaline Dehydrogenase, domain 2"/>
    <property type="match status" value="1"/>
</dbReference>
<dbReference type="SUPFAM" id="SSF48179">
    <property type="entry name" value="6-phosphogluconate dehydrogenase C-terminal domain-like"/>
    <property type="match status" value="1"/>
</dbReference>
<keyword evidence="6" id="KW-0808">Transferase</keyword>
<keyword evidence="3" id="KW-0560">Oxidoreductase</keyword>
<gene>
    <name evidence="6" type="ORF">SAMN05421867_101112</name>
</gene>
<dbReference type="Pfam" id="PF02558">
    <property type="entry name" value="ApbA"/>
    <property type="match status" value="1"/>
</dbReference>
<dbReference type="GO" id="GO:0008677">
    <property type="term" value="F:2-dehydropantoate 2-reductase activity"/>
    <property type="evidence" value="ECO:0007669"/>
    <property type="project" value="TreeGrafter"/>
</dbReference>
<reference evidence="7" key="1">
    <citation type="submission" date="2016-10" db="EMBL/GenBank/DDBJ databases">
        <authorList>
            <person name="Varghese N."/>
            <person name="Submissions S."/>
        </authorList>
    </citation>
    <scope>NUCLEOTIDE SEQUENCE [LARGE SCALE GENOMIC DNA]</scope>
    <source>
        <strain evidence="7">CGMCC 4.6945</strain>
    </source>
</reference>
<name>A0A1I0V346_9CELL</name>
<dbReference type="InterPro" id="IPR013332">
    <property type="entry name" value="KPR_N"/>
</dbReference>
<comment type="similarity">
    <text evidence="1">Belongs to the ketopantoate reductase family.</text>
</comment>
<dbReference type="Proteomes" id="UP000199012">
    <property type="component" value="Unassembled WGS sequence"/>
</dbReference>
<protein>
    <submittedName>
        <fullName evidence="6">2-dehydropantoate 2-reductase/thiosulfate/3-mercaptopyruvate sulfurtransferase</fullName>
    </submittedName>
</protein>
<dbReference type="SUPFAM" id="SSF51905">
    <property type="entry name" value="FAD/NAD(P)-binding domain"/>
    <property type="match status" value="1"/>
</dbReference>
<evidence type="ECO:0000256" key="3">
    <source>
        <dbReference type="ARBA" id="ARBA00023002"/>
    </source>
</evidence>
<dbReference type="AlphaFoldDB" id="A0A1I0V346"/>
<proteinExistence type="inferred from homology"/>
<evidence type="ECO:0000259" key="5">
    <source>
        <dbReference type="Pfam" id="PF08546"/>
    </source>
</evidence>
<dbReference type="PANTHER" id="PTHR43765:SF2">
    <property type="entry name" value="2-DEHYDROPANTOATE 2-REDUCTASE"/>
    <property type="match status" value="1"/>
</dbReference>
<dbReference type="InterPro" id="IPR008927">
    <property type="entry name" value="6-PGluconate_DH-like_C_sf"/>
</dbReference>
<keyword evidence="2" id="KW-0521">NADP</keyword>
<evidence type="ECO:0000256" key="2">
    <source>
        <dbReference type="ARBA" id="ARBA00022857"/>
    </source>
</evidence>
<evidence type="ECO:0000256" key="1">
    <source>
        <dbReference type="ARBA" id="ARBA00007870"/>
    </source>
</evidence>
<dbReference type="Pfam" id="PF08546">
    <property type="entry name" value="ApbA_C"/>
    <property type="match status" value="1"/>
</dbReference>
<evidence type="ECO:0000313" key="6">
    <source>
        <dbReference type="EMBL" id="SFA70500.1"/>
    </source>
</evidence>
<feature type="domain" description="Ketopantoate reductase N-terminal" evidence="4">
    <location>
        <begin position="5"/>
        <end position="150"/>
    </location>
</feature>
<dbReference type="GO" id="GO:0016740">
    <property type="term" value="F:transferase activity"/>
    <property type="evidence" value="ECO:0007669"/>
    <property type="project" value="UniProtKB-KW"/>
</dbReference>
<organism evidence="6 7">
    <name type="scientific">Cellulomonas marina</name>
    <dbReference type="NCBI Taxonomy" id="988821"/>
    <lineage>
        <taxon>Bacteria</taxon>
        <taxon>Bacillati</taxon>
        <taxon>Actinomycetota</taxon>
        <taxon>Actinomycetes</taxon>
        <taxon>Micrococcales</taxon>
        <taxon>Cellulomonadaceae</taxon>
        <taxon>Cellulomonas</taxon>
    </lineage>
</organism>
<dbReference type="InterPro" id="IPR013328">
    <property type="entry name" value="6PGD_dom2"/>
</dbReference>
<dbReference type="Gene3D" id="3.40.50.720">
    <property type="entry name" value="NAD(P)-binding Rossmann-like Domain"/>
    <property type="match status" value="1"/>
</dbReference>
<dbReference type="GO" id="GO:0005737">
    <property type="term" value="C:cytoplasm"/>
    <property type="evidence" value="ECO:0007669"/>
    <property type="project" value="TreeGrafter"/>
</dbReference>
<dbReference type="InterPro" id="IPR036188">
    <property type="entry name" value="FAD/NAD-bd_sf"/>
</dbReference>
<dbReference type="STRING" id="988821.SAMN05421867_101112"/>
<dbReference type="InterPro" id="IPR050838">
    <property type="entry name" value="Ketopantoate_reductase"/>
</dbReference>
<keyword evidence="7" id="KW-1185">Reference proteome</keyword>
<dbReference type="OrthoDB" id="9796561at2"/>
<evidence type="ECO:0000313" key="7">
    <source>
        <dbReference type="Proteomes" id="UP000199012"/>
    </source>
</evidence>
<dbReference type="RefSeq" id="WP_090029802.1">
    <property type="nucleotide sequence ID" value="NZ_BONM01000005.1"/>
</dbReference>
<sequence>MTRYVVIGAGAVGLALAARLHLAEIPVALVARGASLDVVARDGVRYTDPTGTRAVAVPVADRAGTRLAPDDVLVLTVKAQQADDALGEWAWQPVHDPADPHALAADLPVLVLQNGLATEAQALRRFATVLSASILVPAQSLEPGAVAVAAADPAAVLSIGLAPDGTDARVDALVADLQRAGIAAHSTDDVLPWKALKLLGNVNNAVELLGGSDEERKALSRELTAEARTVLEEAGLEPADGAERDEAVGRIRIQPTEGWEPGRASTFQSVARGASSVETDYLNGEIVLLGRLHEVPTPLNAALQRVVGASFARGEAPGTVTVADVRAVAAR</sequence>
<dbReference type="EMBL" id="FOKA01000001">
    <property type="protein sequence ID" value="SFA70500.1"/>
    <property type="molecule type" value="Genomic_DNA"/>
</dbReference>
<accession>A0A1I0V346</accession>
<feature type="domain" description="Ketopantoate reductase C-terminal" evidence="5">
    <location>
        <begin position="193"/>
        <end position="308"/>
    </location>
</feature>